<dbReference type="GO" id="GO:0006633">
    <property type="term" value="P:fatty acid biosynthetic process"/>
    <property type="evidence" value="ECO:0007669"/>
    <property type="project" value="TreeGrafter"/>
</dbReference>
<gene>
    <name evidence="8" type="ORF">SAMN05216215_102180</name>
</gene>
<dbReference type="Gene3D" id="3.40.366.10">
    <property type="entry name" value="Malonyl-Coenzyme A Acyl Carrier Protein, domain 2"/>
    <property type="match status" value="1"/>
</dbReference>
<dbReference type="SMART" id="SM00823">
    <property type="entry name" value="PKS_PP"/>
    <property type="match status" value="1"/>
</dbReference>
<dbReference type="EMBL" id="FNOK01000021">
    <property type="protein sequence ID" value="SDY18471.1"/>
    <property type="molecule type" value="Genomic_DNA"/>
</dbReference>
<dbReference type="Pfam" id="PF22953">
    <property type="entry name" value="SpnB_Rossmann"/>
    <property type="match status" value="1"/>
</dbReference>
<dbReference type="PROSITE" id="PS52019">
    <property type="entry name" value="PKS_MFAS_DH"/>
    <property type="match status" value="1"/>
</dbReference>
<feature type="active site" description="Proton acceptor; for dehydratase activity" evidence="5">
    <location>
        <position position="228"/>
    </location>
</feature>
<protein>
    <submittedName>
        <fullName evidence="8">Acyl transferase domain-containing protein</fullName>
    </submittedName>
</protein>
<dbReference type="Pfam" id="PF08659">
    <property type="entry name" value="KR"/>
    <property type="match status" value="1"/>
</dbReference>
<evidence type="ECO:0000313" key="9">
    <source>
        <dbReference type="Proteomes" id="UP000199529"/>
    </source>
</evidence>
<keyword evidence="9" id="KW-1185">Reference proteome</keyword>
<dbReference type="InterPro" id="IPR049551">
    <property type="entry name" value="PKS_DH_C"/>
</dbReference>
<dbReference type="InterPro" id="IPR049900">
    <property type="entry name" value="PKS_mFAS_DH"/>
</dbReference>
<dbReference type="InterPro" id="IPR006162">
    <property type="entry name" value="Ppantetheine_attach_site"/>
</dbReference>
<dbReference type="Gene3D" id="3.40.50.720">
    <property type="entry name" value="NAD(P)-binding Rossmann-like Domain"/>
    <property type="match status" value="1"/>
</dbReference>
<dbReference type="Pfam" id="PF00698">
    <property type="entry name" value="Acyl_transf_1"/>
    <property type="match status" value="1"/>
</dbReference>
<dbReference type="STRING" id="418495.SAMN05216215_102180"/>
<keyword evidence="2" id="KW-0597">Phosphoprotein</keyword>
<keyword evidence="1" id="KW-0596">Phosphopantetheine</keyword>
<dbReference type="SMART" id="SM00822">
    <property type="entry name" value="PKS_KR"/>
    <property type="match status" value="1"/>
</dbReference>
<dbReference type="InterPro" id="IPR057326">
    <property type="entry name" value="KR_dom"/>
</dbReference>
<feature type="region of interest" description="C-terminal hotdog fold" evidence="5">
    <location>
        <begin position="327"/>
        <end position="459"/>
    </location>
</feature>
<dbReference type="Gene3D" id="3.10.129.110">
    <property type="entry name" value="Polyketide synthase dehydratase"/>
    <property type="match status" value="1"/>
</dbReference>
<organism evidence="8 9">
    <name type="scientific">Saccharopolyspora shandongensis</name>
    <dbReference type="NCBI Taxonomy" id="418495"/>
    <lineage>
        <taxon>Bacteria</taxon>
        <taxon>Bacillati</taxon>
        <taxon>Actinomycetota</taxon>
        <taxon>Actinomycetes</taxon>
        <taxon>Pseudonocardiales</taxon>
        <taxon>Pseudonocardiaceae</taxon>
        <taxon>Saccharopolyspora</taxon>
    </lineage>
</organism>
<dbReference type="SMART" id="SM01294">
    <property type="entry name" value="PKS_PP_betabranch"/>
    <property type="match status" value="1"/>
</dbReference>
<dbReference type="InterPro" id="IPR055123">
    <property type="entry name" value="SpnB-like_Rossmann"/>
</dbReference>
<dbReference type="PROSITE" id="PS50075">
    <property type="entry name" value="CARRIER"/>
    <property type="match status" value="1"/>
</dbReference>
<evidence type="ECO:0000256" key="3">
    <source>
        <dbReference type="ARBA" id="ARBA00022679"/>
    </source>
</evidence>
<dbReference type="AlphaFoldDB" id="A0A1H3HSG6"/>
<dbReference type="PANTHER" id="PTHR43775:SF51">
    <property type="entry name" value="INACTIVE PHENOLPHTHIOCEROL SYNTHESIS POLYKETIDE SYNTHASE TYPE I PKS1-RELATED"/>
    <property type="match status" value="1"/>
</dbReference>
<evidence type="ECO:0000259" key="6">
    <source>
        <dbReference type="PROSITE" id="PS50075"/>
    </source>
</evidence>
<dbReference type="Pfam" id="PF21089">
    <property type="entry name" value="PKS_DH_N"/>
    <property type="match status" value="1"/>
</dbReference>
<feature type="active site" description="Proton donor; for dehydratase activity" evidence="5">
    <location>
        <position position="383"/>
    </location>
</feature>
<dbReference type="InterPro" id="IPR013968">
    <property type="entry name" value="PKS_KR"/>
</dbReference>
<dbReference type="InterPro" id="IPR020806">
    <property type="entry name" value="PKS_PP-bd"/>
</dbReference>
<dbReference type="InterPro" id="IPR009081">
    <property type="entry name" value="PP-bd_ACP"/>
</dbReference>
<dbReference type="SUPFAM" id="SSF47336">
    <property type="entry name" value="ACP-like"/>
    <property type="match status" value="1"/>
</dbReference>
<feature type="domain" description="Carrier" evidence="6">
    <location>
        <begin position="871"/>
        <end position="946"/>
    </location>
</feature>
<sequence length="1021" mass="106792">MVLSGAAEPVLAAAAGLAAGGVRTTRLPVSHAFHSPLITGMLAEFRAVARTVDFRPPAIPFLSGVTGTLVSAAELCSPDYWVANIRDTVRFGDCVNSLVAQGVARCVEIGPDAVLSGMAQDTVPWIPVLRKQLTEPAALLTALARLHVTGAAVDWPAWLGGAGHRIELPTYAFQSERYWVSARTGDAHRSTGALEHGILREVVESPDSDRLVVTGLLSRQAQPWLGDHAVGGVVLFPGTGFVDLAVTAGQLAGCPVLADLTIQAPLVVPEHDEVHLQVVLEPAEAGDRTVKVYSRDQTGWTCHASGSVSAGEAEPSAGVTRWPPAGATEIPLAGTYERMRELGFEYGPAFQGLRSAWRTEDAVFAEVGVDDDGAYSLHPVLLDATLHAAAFLRTADEKGGLPFAWTGVSVHAPSASVLRVRLTRRGQDVLTLVASDQTGNPVFSVESLTVRPVTAAPAVDQAMFTLDWQPAATADGTSGLAFVTHRCGGGPEPAEAGRVLRLLQEWLAGERSEHQRLVITTSGAVAVTTDEDVLDLAAAGVWGLVRSAQAEHPDRFVLVDTDGTHDEPALLAAVAAGETQVAIRAGRMLVPRLVRAAATPISTATPLVDPEATVVITGGTGVLGGLVARHLVAEHGVRNLLLLSRRGMAAPGAADLAALGARVAAVDVSDRDALAEVLTDVRVGGVIHAAGVLDDGVLESLTPDRIERVMRSKATAALALHELTEDQPLSFFVMFSSAAGILGSPGQGAYAAANAVLDGLAAQRRAQGLPGQSLAWGLWEHAEGMIAGLSAIDRARLARAGAVGLSAAEGLALLDAAVRLDSALLVPARFALSPGQDVPLLMRGLVKRHVRRGPERLTHRLAGLSEVEQQGVVLDAVRSHAAAVLGHTGMESVRPQQAFSDLGFDSLMATELRNRLGVATGLRLPPTLIFDQPTPTDLAAHLCTLLGPPSTAAPLIEALDRLESLLPALKPDDATRAEVSGRLQGLLSNLRERPATEALDLADASAQEVLDLIDSKFGLSH</sequence>
<dbReference type="GO" id="GO:0031177">
    <property type="term" value="F:phosphopantetheine binding"/>
    <property type="evidence" value="ECO:0007669"/>
    <property type="project" value="InterPro"/>
</dbReference>
<feature type="region of interest" description="N-terminal hotdog fold" evidence="5">
    <location>
        <begin position="196"/>
        <end position="315"/>
    </location>
</feature>
<dbReference type="PROSITE" id="PS00012">
    <property type="entry name" value="PHOSPHOPANTETHEINE"/>
    <property type="match status" value="1"/>
</dbReference>
<dbReference type="CDD" id="cd08956">
    <property type="entry name" value="KR_3_FAS_SDR_x"/>
    <property type="match status" value="1"/>
</dbReference>
<keyword evidence="4" id="KW-0677">Repeat</keyword>
<evidence type="ECO:0000256" key="4">
    <source>
        <dbReference type="ARBA" id="ARBA00022737"/>
    </source>
</evidence>
<dbReference type="InterPro" id="IPR050091">
    <property type="entry name" value="PKS_NRPS_Biosynth_Enz"/>
</dbReference>
<dbReference type="SUPFAM" id="SSF51735">
    <property type="entry name" value="NAD(P)-binding Rossmann-fold domains"/>
    <property type="match status" value="2"/>
</dbReference>
<evidence type="ECO:0000256" key="5">
    <source>
        <dbReference type="PROSITE-ProRule" id="PRU01363"/>
    </source>
</evidence>
<dbReference type="InterPro" id="IPR042104">
    <property type="entry name" value="PKS_dehydratase_sf"/>
</dbReference>
<dbReference type="InterPro" id="IPR036291">
    <property type="entry name" value="NAD(P)-bd_dom_sf"/>
</dbReference>
<feature type="domain" description="PKS/mFAS DH" evidence="7">
    <location>
        <begin position="196"/>
        <end position="459"/>
    </location>
</feature>
<evidence type="ECO:0000259" key="7">
    <source>
        <dbReference type="PROSITE" id="PS52019"/>
    </source>
</evidence>
<dbReference type="InterPro" id="IPR016035">
    <property type="entry name" value="Acyl_Trfase/lysoPLipase"/>
</dbReference>
<dbReference type="SUPFAM" id="SSF52151">
    <property type="entry name" value="FabD/lysophospholipase-like"/>
    <property type="match status" value="1"/>
</dbReference>
<dbReference type="Gene3D" id="1.10.1200.10">
    <property type="entry name" value="ACP-like"/>
    <property type="match status" value="1"/>
</dbReference>
<keyword evidence="3 8" id="KW-0808">Transferase</keyword>
<dbReference type="Gene3D" id="3.30.70.3290">
    <property type="match status" value="1"/>
</dbReference>
<dbReference type="Proteomes" id="UP000199529">
    <property type="component" value="Unassembled WGS sequence"/>
</dbReference>
<evidence type="ECO:0000256" key="1">
    <source>
        <dbReference type="ARBA" id="ARBA00022450"/>
    </source>
</evidence>
<dbReference type="InterPro" id="IPR036736">
    <property type="entry name" value="ACP-like_sf"/>
</dbReference>
<dbReference type="Pfam" id="PF00550">
    <property type="entry name" value="PP-binding"/>
    <property type="match status" value="1"/>
</dbReference>
<evidence type="ECO:0000256" key="2">
    <source>
        <dbReference type="ARBA" id="ARBA00022553"/>
    </source>
</evidence>
<reference evidence="9" key="1">
    <citation type="submission" date="2016-10" db="EMBL/GenBank/DDBJ databases">
        <authorList>
            <person name="Varghese N."/>
            <person name="Submissions S."/>
        </authorList>
    </citation>
    <scope>NUCLEOTIDE SEQUENCE [LARGE SCALE GENOMIC DNA]</scope>
    <source>
        <strain evidence="9">CGMCC 4.3530</strain>
    </source>
</reference>
<dbReference type="SMART" id="SM00827">
    <property type="entry name" value="PKS_AT"/>
    <property type="match status" value="1"/>
</dbReference>
<dbReference type="InterPro" id="IPR014043">
    <property type="entry name" value="Acyl_transferase_dom"/>
</dbReference>
<dbReference type="Pfam" id="PF14765">
    <property type="entry name" value="PS-DH"/>
    <property type="match status" value="1"/>
</dbReference>
<dbReference type="GO" id="GO:0004312">
    <property type="term" value="F:fatty acid synthase activity"/>
    <property type="evidence" value="ECO:0007669"/>
    <property type="project" value="TreeGrafter"/>
</dbReference>
<proteinExistence type="predicted"/>
<dbReference type="InterPro" id="IPR001227">
    <property type="entry name" value="Ac_transferase_dom_sf"/>
</dbReference>
<evidence type="ECO:0000313" key="8">
    <source>
        <dbReference type="EMBL" id="SDY18471.1"/>
    </source>
</evidence>
<accession>A0A1H3HSG6</accession>
<name>A0A1H3HSG6_9PSEU</name>
<dbReference type="PANTHER" id="PTHR43775">
    <property type="entry name" value="FATTY ACID SYNTHASE"/>
    <property type="match status" value="1"/>
</dbReference>
<dbReference type="InterPro" id="IPR020807">
    <property type="entry name" value="PKS_DH"/>
</dbReference>
<dbReference type="FunFam" id="1.10.1200.10:FF:000007">
    <property type="entry name" value="Probable polyketide synthase pks17"/>
    <property type="match status" value="1"/>
</dbReference>
<dbReference type="SMART" id="SM00826">
    <property type="entry name" value="PKS_DH"/>
    <property type="match status" value="1"/>
</dbReference>
<dbReference type="InterPro" id="IPR049552">
    <property type="entry name" value="PKS_DH_N"/>
</dbReference>